<dbReference type="EMBL" id="JAPWTK010000092">
    <property type="protein sequence ID" value="KAJ8950938.1"/>
    <property type="molecule type" value="Genomic_DNA"/>
</dbReference>
<evidence type="ECO:0000313" key="1">
    <source>
        <dbReference type="EMBL" id="KAJ8950938.1"/>
    </source>
</evidence>
<name>A0AAV8YI90_9CUCU</name>
<keyword evidence="2" id="KW-1185">Reference proteome</keyword>
<comment type="caution">
    <text evidence="1">The sequence shown here is derived from an EMBL/GenBank/DDBJ whole genome shotgun (WGS) entry which is preliminary data.</text>
</comment>
<sequence length="110" mass="12528">MKSQNLLAIEDFLLRKSKFDCPVLITRGNLQAVVPKDAARGVLAGRVPYVLIDESGVTNFKPMHMMAAVQVNRNRERRIDDYLSGIRERSSDRDDSRTYLQAKSNFDLLT</sequence>
<dbReference type="Proteomes" id="UP001162162">
    <property type="component" value="Unassembled WGS sequence"/>
</dbReference>
<gene>
    <name evidence="1" type="ORF">NQ318_008377</name>
</gene>
<protein>
    <submittedName>
        <fullName evidence="1">Uncharacterized protein</fullName>
    </submittedName>
</protein>
<reference evidence="1" key="1">
    <citation type="journal article" date="2023" name="Insect Mol. Biol.">
        <title>Genome sequencing provides insights into the evolution of gene families encoding plant cell wall-degrading enzymes in longhorned beetles.</title>
        <authorList>
            <person name="Shin N.R."/>
            <person name="Okamura Y."/>
            <person name="Kirsch R."/>
            <person name="Pauchet Y."/>
        </authorList>
    </citation>
    <scope>NUCLEOTIDE SEQUENCE</scope>
    <source>
        <strain evidence="1">AMC_N1</strain>
    </source>
</reference>
<accession>A0AAV8YI90</accession>
<dbReference type="AlphaFoldDB" id="A0AAV8YI90"/>
<evidence type="ECO:0000313" key="2">
    <source>
        <dbReference type="Proteomes" id="UP001162162"/>
    </source>
</evidence>
<proteinExistence type="predicted"/>
<organism evidence="1 2">
    <name type="scientific">Aromia moschata</name>
    <dbReference type="NCBI Taxonomy" id="1265417"/>
    <lineage>
        <taxon>Eukaryota</taxon>
        <taxon>Metazoa</taxon>
        <taxon>Ecdysozoa</taxon>
        <taxon>Arthropoda</taxon>
        <taxon>Hexapoda</taxon>
        <taxon>Insecta</taxon>
        <taxon>Pterygota</taxon>
        <taxon>Neoptera</taxon>
        <taxon>Endopterygota</taxon>
        <taxon>Coleoptera</taxon>
        <taxon>Polyphaga</taxon>
        <taxon>Cucujiformia</taxon>
        <taxon>Chrysomeloidea</taxon>
        <taxon>Cerambycidae</taxon>
        <taxon>Cerambycinae</taxon>
        <taxon>Callichromatini</taxon>
        <taxon>Aromia</taxon>
    </lineage>
</organism>